<dbReference type="RefSeq" id="WP_235177997.1">
    <property type="nucleotide sequence ID" value="NZ_JAKFFV010000007.1"/>
</dbReference>
<organism evidence="1 2">
    <name type="scientific">Dyadobacter chenhuakuii</name>
    <dbReference type="NCBI Taxonomy" id="2909339"/>
    <lineage>
        <taxon>Bacteria</taxon>
        <taxon>Pseudomonadati</taxon>
        <taxon>Bacteroidota</taxon>
        <taxon>Cytophagia</taxon>
        <taxon>Cytophagales</taxon>
        <taxon>Spirosomataceae</taxon>
        <taxon>Dyadobacter</taxon>
    </lineage>
</organism>
<evidence type="ECO:0000313" key="2">
    <source>
        <dbReference type="Proteomes" id="UP001139411"/>
    </source>
</evidence>
<comment type="caution">
    <text evidence="1">The sequence shown here is derived from an EMBL/GenBank/DDBJ whole genome shotgun (WGS) entry which is preliminary data.</text>
</comment>
<evidence type="ECO:0000313" key="1">
    <source>
        <dbReference type="EMBL" id="MCF2499086.1"/>
    </source>
</evidence>
<dbReference type="Proteomes" id="UP001139411">
    <property type="component" value="Unassembled WGS sequence"/>
</dbReference>
<protein>
    <submittedName>
        <fullName evidence="1">Siderophore-interacting protein</fullName>
    </submittedName>
</protein>
<proteinExistence type="predicted"/>
<reference evidence="1" key="1">
    <citation type="submission" date="2022-01" db="EMBL/GenBank/DDBJ databases">
        <title>Novel species in genus Dyadobacter.</title>
        <authorList>
            <person name="Ma C."/>
        </authorList>
    </citation>
    <scope>NUCLEOTIDE SEQUENCE</scope>
    <source>
        <strain evidence="1">CY357</strain>
    </source>
</reference>
<dbReference type="SUPFAM" id="SSF63380">
    <property type="entry name" value="Riboflavin synthase domain-like"/>
    <property type="match status" value="1"/>
</dbReference>
<dbReference type="EMBL" id="JAKFFV010000007">
    <property type="protein sequence ID" value="MCF2499086.1"/>
    <property type="molecule type" value="Genomic_DNA"/>
</dbReference>
<dbReference type="AlphaFoldDB" id="A0A9X1QDG9"/>
<accession>A0A9X1QDG9</accession>
<dbReference type="InterPro" id="IPR017938">
    <property type="entry name" value="Riboflavin_synthase-like_b-brl"/>
</dbReference>
<gene>
    <name evidence="1" type="ORF">L0661_12260</name>
</gene>
<name>A0A9X1QDG9_9BACT</name>
<sequence>MVDIIKKAASGLLERMFDTAMVVAIRTWPGADIFEIDLHLPDIDLDSWDSIKRLKCKVDTLEYRDYTPALWNSETNICTMFIDSGHKGAGSRWVRTLKSGDQILFGAAHAASLPSQNGPVLCLADSSAIGHFLALKQLTDRSEHPLDVAVLVHSDYEIPEIFKEENPEFHFVECSEKIGFDRLEQWFLGKNLADYNSIYIAGNVTLMKTLRVKLKANPNVRARIKCYGFWS</sequence>